<dbReference type="PANTHER" id="PTHR43668">
    <property type="entry name" value="ALLANTOINASE"/>
    <property type="match status" value="1"/>
</dbReference>
<dbReference type="NCBIfam" id="TIGR00857">
    <property type="entry name" value="pyrC_multi"/>
    <property type="match status" value="1"/>
</dbReference>
<dbReference type="Gene3D" id="2.30.40.10">
    <property type="entry name" value="Urease, subunit C, domain 1"/>
    <property type="match status" value="1"/>
</dbReference>
<dbReference type="InterPro" id="IPR032466">
    <property type="entry name" value="Metal_Hydrolase"/>
</dbReference>
<feature type="binding site" evidence="6">
    <location>
        <position position="303"/>
    </location>
    <ligand>
        <name>Zn(2+)</name>
        <dbReference type="ChEBI" id="CHEBI:29105"/>
        <label>1</label>
    </ligand>
</feature>
<dbReference type="InterPro" id="IPR050138">
    <property type="entry name" value="DHOase/Allantoinase_Hydrolase"/>
</dbReference>
<evidence type="ECO:0000256" key="4">
    <source>
        <dbReference type="ARBA" id="ARBA00022801"/>
    </source>
</evidence>
<feature type="binding site" evidence="6">
    <location>
        <position position="58"/>
    </location>
    <ligand>
        <name>Zn(2+)</name>
        <dbReference type="ChEBI" id="CHEBI:29105"/>
        <label>1</label>
    </ligand>
</feature>
<dbReference type="AlphaFoldDB" id="A0A3A1U4X8"/>
<feature type="binding site" evidence="6">
    <location>
        <position position="150"/>
    </location>
    <ligand>
        <name>Zn(2+)</name>
        <dbReference type="ChEBI" id="CHEBI:29105"/>
        <label>1</label>
    </ligand>
</feature>
<reference evidence="9" key="1">
    <citation type="submission" date="2018-09" db="EMBL/GenBank/DDBJ databases">
        <authorList>
            <person name="Kim I."/>
        </authorList>
    </citation>
    <scope>NUCLEOTIDE SEQUENCE [LARGE SCALE GENOMIC DNA]</scope>
    <source>
        <strain evidence="9">DD4a</strain>
    </source>
</reference>
<evidence type="ECO:0000256" key="2">
    <source>
        <dbReference type="ARBA" id="ARBA00010286"/>
    </source>
</evidence>
<gene>
    <name evidence="6" type="primary">pyrC</name>
    <name evidence="8" type="ORF">D1781_10995</name>
</gene>
<dbReference type="PROSITE" id="PS00483">
    <property type="entry name" value="DIHYDROOROTASE_2"/>
    <property type="match status" value="1"/>
</dbReference>
<evidence type="ECO:0000256" key="1">
    <source>
        <dbReference type="ARBA" id="ARBA00002368"/>
    </source>
</evidence>
<dbReference type="CDD" id="cd01317">
    <property type="entry name" value="DHOase_IIa"/>
    <property type="match status" value="1"/>
</dbReference>
<dbReference type="Pfam" id="PF12890">
    <property type="entry name" value="DHOase"/>
    <property type="match status" value="1"/>
</dbReference>
<dbReference type="InterPro" id="IPR002195">
    <property type="entry name" value="Dihydroorotase_CS"/>
</dbReference>
<evidence type="ECO:0000313" key="8">
    <source>
        <dbReference type="EMBL" id="RIX28024.1"/>
    </source>
</evidence>
<comment type="pathway">
    <text evidence="6">Pyrimidine metabolism; UMP biosynthesis via de novo pathway; (S)-dihydroorotate from bicarbonate: step 3/3.</text>
</comment>
<keyword evidence="3 6" id="KW-0479">Metal-binding</keyword>
<feature type="binding site" evidence="6">
    <location>
        <position position="90"/>
    </location>
    <ligand>
        <name>substrate</name>
    </ligand>
</feature>
<dbReference type="SUPFAM" id="SSF51556">
    <property type="entry name" value="Metallo-dependent hydrolases"/>
    <property type="match status" value="1"/>
</dbReference>
<dbReference type="HAMAP" id="MF_00220_B">
    <property type="entry name" value="PyrC_classI_B"/>
    <property type="match status" value="1"/>
</dbReference>
<protein>
    <recommendedName>
        <fullName evidence="6">Dihydroorotase</fullName>
        <shortName evidence="6">DHOase</shortName>
        <ecNumber evidence="6">3.5.2.3</ecNumber>
    </recommendedName>
</protein>
<dbReference type="SUPFAM" id="SSF51338">
    <property type="entry name" value="Composite domain of metallo-dependent hydrolases"/>
    <property type="match status" value="1"/>
</dbReference>
<name>A0A3A1U4X8_9MICO</name>
<comment type="similarity">
    <text evidence="2 6">Belongs to the metallo-dependent hydrolases superfamily. DHOase family. Class I DHOase subfamily.</text>
</comment>
<feature type="binding site" evidence="6">
    <location>
        <position position="177"/>
    </location>
    <ligand>
        <name>Zn(2+)</name>
        <dbReference type="ChEBI" id="CHEBI:29105"/>
        <label>2</label>
    </ligand>
</feature>
<feature type="binding site" evidence="6">
    <location>
        <position position="307"/>
    </location>
    <ligand>
        <name>substrate</name>
    </ligand>
</feature>
<feature type="binding site" evidence="6">
    <location>
        <position position="276"/>
    </location>
    <ligand>
        <name>substrate</name>
    </ligand>
</feature>
<sequence length="437" mass="45642">MSAYVIRGAALADGTCTDVRVDGGAIVELGSLPPAAGERTIDADGLLLLPGFVDLHTHLRQPGGEGAETVLTGSRAAAAGGYTTIHAMPNTTPAADGPGVVEQVAALGEEAGYVDVRPIGAVSKGRQGEELAELVAMARSRARVRVFSDDGSCVADPLLMRRALEYARIVDGVIAQHAEEPRLTAGAQLHDGAVAADLGLQGWPAVAEEAIIARDALLAESTGSRLHVCHVSTAGSVEVVRWAKARGIRITAEVTPHHLWLTDEAARGYDARFKVNPPLRTEEDVTALRAALADGTIDAVATDHAPHPAEAKRSEWSAAAMGMVGLETAVLVVQAAVVETGLLGWPEVERAMSRRPAEIGGLVDAARPIAVGRSADLVLLDPAARRRLSVDDLAGRSTNSPYLGQELPGRVVATVFRGAPTVLDGRLREPEEVGAPW</sequence>
<dbReference type="InterPro" id="IPR024403">
    <property type="entry name" value="DHOase_cat"/>
</dbReference>
<evidence type="ECO:0000259" key="7">
    <source>
        <dbReference type="Pfam" id="PF12890"/>
    </source>
</evidence>
<dbReference type="GO" id="GO:0004038">
    <property type="term" value="F:allantoinase activity"/>
    <property type="evidence" value="ECO:0007669"/>
    <property type="project" value="TreeGrafter"/>
</dbReference>
<comment type="cofactor">
    <cofactor evidence="6">
        <name>Zn(2+)</name>
        <dbReference type="ChEBI" id="CHEBI:29105"/>
    </cofactor>
    <text evidence="6">Binds 2 Zn(2+) ions per subunit.</text>
</comment>
<dbReference type="GO" id="GO:0008270">
    <property type="term" value="F:zinc ion binding"/>
    <property type="evidence" value="ECO:0007669"/>
    <property type="project" value="UniProtKB-UniRule"/>
</dbReference>
<keyword evidence="9" id="KW-1185">Reference proteome</keyword>
<dbReference type="NCBIfam" id="NF006836">
    <property type="entry name" value="PRK09357.1-1"/>
    <property type="match status" value="1"/>
</dbReference>
<evidence type="ECO:0000256" key="3">
    <source>
        <dbReference type="ARBA" id="ARBA00022723"/>
    </source>
</evidence>
<feature type="binding site" evidence="6">
    <location>
        <position position="230"/>
    </location>
    <ligand>
        <name>Zn(2+)</name>
        <dbReference type="ChEBI" id="CHEBI:29105"/>
        <label>2</label>
    </ligand>
</feature>
<dbReference type="GO" id="GO:0044205">
    <property type="term" value="P:'de novo' UMP biosynthetic process"/>
    <property type="evidence" value="ECO:0007669"/>
    <property type="project" value="UniProtKB-UniRule"/>
</dbReference>
<feature type="binding site" evidence="6">
    <location>
        <begin position="58"/>
        <end position="60"/>
    </location>
    <ligand>
        <name>substrate</name>
    </ligand>
</feature>
<feature type="domain" description="Dihydroorotase catalytic" evidence="7">
    <location>
        <begin position="46"/>
        <end position="234"/>
    </location>
</feature>
<dbReference type="UniPathway" id="UPA00070">
    <property type="reaction ID" value="UER00117"/>
</dbReference>
<dbReference type="Gene3D" id="3.20.20.140">
    <property type="entry name" value="Metal-dependent hydrolases"/>
    <property type="match status" value="1"/>
</dbReference>
<evidence type="ECO:0000256" key="6">
    <source>
        <dbReference type="HAMAP-Rule" id="MF_00220"/>
    </source>
</evidence>
<comment type="function">
    <text evidence="1 6">Catalyzes the reversible cyclization of carbamoyl aspartate to dihydroorotate.</text>
</comment>
<dbReference type="OrthoDB" id="9803027at2"/>
<feature type="active site" evidence="6">
    <location>
        <position position="303"/>
    </location>
</feature>
<keyword evidence="4 6" id="KW-0378">Hydrolase</keyword>
<comment type="caution">
    <text evidence="6">Lacks conserved residue(s) required for the propagation of feature annotation.</text>
</comment>
<evidence type="ECO:0000256" key="5">
    <source>
        <dbReference type="ARBA" id="ARBA00022975"/>
    </source>
</evidence>
<dbReference type="Proteomes" id="UP000265742">
    <property type="component" value="Unassembled WGS sequence"/>
</dbReference>
<evidence type="ECO:0000313" key="9">
    <source>
        <dbReference type="Proteomes" id="UP000265742"/>
    </source>
</evidence>
<dbReference type="InterPro" id="IPR004722">
    <property type="entry name" value="DHOase"/>
</dbReference>
<keyword evidence="5 6" id="KW-0665">Pyrimidine biosynthesis</keyword>
<dbReference type="EC" id="3.5.2.3" evidence="6"/>
<dbReference type="RefSeq" id="WP_119482334.1">
    <property type="nucleotide sequence ID" value="NZ_QXTG01000002.1"/>
</dbReference>
<dbReference type="GO" id="GO:0004151">
    <property type="term" value="F:dihydroorotase activity"/>
    <property type="evidence" value="ECO:0007669"/>
    <property type="project" value="UniProtKB-UniRule"/>
</dbReference>
<proteinExistence type="inferred from homology"/>
<dbReference type="GO" id="GO:0005737">
    <property type="term" value="C:cytoplasm"/>
    <property type="evidence" value="ECO:0007669"/>
    <property type="project" value="TreeGrafter"/>
</dbReference>
<dbReference type="PANTHER" id="PTHR43668:SF2">
    <property type="entry name" value="ALLANTOINASE"/>
    <property type="match status" value="1"/>
</dbReference>
<comment type="catalytic activity">
    <reaction evidence="6">
        <text>(S)-dihydroorotate + H2O = N-carbamoyl-L-aspartate + H(+)</text>
        <dbReference type="Rhea" id="RHEA:24296"/>
        <dbReference type="ChEBI" id="CHEBI:15377"/>
        <dbReference type="ChEBI" id="CHEBI:15378"/>
        <dbReference type="ChEBI" id="CHEBI:30864"/>
        <dbReference type="ChEBI" id="CHEBI:32814"/>
        <dbReference type="EC" id="3.5.2.3"/>
    </reaction>
</comment>
<dbReference type="GO" id="GO:0006145">
    <property type="term" value="P:purine nucleobase catabolic process"/>
    <property type="evidence" value="ECO:0007669"/>
    <property type="project" value="TreeGrafter"/>
</dbReference>
<organism evidence="8 9">
    <name type="scientific">Amnibacterium setariae</name>
    <dbReference type="NCBI Taxonomy" id="2306585"/>
    <lineage>
        <taxon>Bacteria</taxon>
        <taxon>Bacillati</taxon>
        <taxon>Actinomycetota</taxon>
        <taxon>Actinomycetes</taxon>
        <taxon>Micrococcales</taxon>
        <taxon>Microbacteriaceae</taxon>
        <taxon>Amnibacterium</taxon>
    </lineage>
</organism>
<feature type="binding site" evidence="6">
    <location>
        <position position="150"/>
    </location>
    <ligand>
        <name>Zn(2+)</name>
        <dbReference type="ChEBI" id="CHEBI:29105"/>
        <label>2</label>
    </ligand>
</feature>
<feature type="binding site" evidence="6">
    <location>
        <position position="56"/>
    </location>
    <ligand>
        <name>Zn(2+)</name>
        <dbReference type="ChEBI" id="CHEBI:29105"/>
        <label>1</label>
    </ligand>
</feature>
<accession>A0A3A1U4X8</accession>
<keyword evidence="6" id="KW-0862">Zinc</keyword>
<comment type="caution">
    <text evidence="8">The sequence shown here is derived from an EMBL/GenBank/DDBJ whole genome shotgun (WGS) entry which is preliminary data.</text>
</comment>
<dbReference type="InterPro" id="IPR011059">
    <property type="entry name" value="Metal-dep_hydrolase_composite"/>
</dbReference>
<dbReference type="EMBL" id="QXTG01000002">
    <property type="protein sequence ID" value="RIX28024.1"/>
    <property type="molecule type" value="Genomic_DNA"/>
</dbReference>